<reference evidence="1 2" key="1">
    <citation type="submission" date="2020-08" db="EMBL/GenBank/DDBJ databases">
        <title>Sequencing the genomes of 1000 actinobacteria strains.</title>
        <authorList>
            <person name="Klenk H.-P."/>
        </authorList>
    </citation>
    <scope>NUCLEOTIDE SEQUENCE [LARGE SCALE GENOMIC DNA]</scope>
    <source>
        <strain evidence="1 2">DSM 45362</strain>
    </source>
</reference>
<accession>A0A841BIM0</accession>
<comment type="caution">
    <text evidence="1">The sequence shown here is derived from an EMBL/GenBank/DDBJ whole genome shotgun (WGS) entry which is preliminary data.</text>
</comment>
<evidence type="ECO:0000313" key="1">
    <source>
        <dbReference type="EMBL" id="MBB5866660.1"/>
    </source>
</evidence>
<dbReference type="EMBL" id="JACHMN010000001">
    <property type="protein sequence ID" value="MBB5866660.1"/>
    <property type="molecule type" value="Genomic_DNA"/>
</dbReference>
<gene>
    <name evidence="1" type="ORF">F4553_000039</name>
</gene>
<evidence type="ECO:0000313" key="2">
    <source>
        <dbReference type="Proteomes" id="UP000587527"/>
    </source>
</evidence>
<keyword evidence="2" id="KW-1185">Reference proteome</keyword>
<sequence>MGAAFLSFLEAIRRGFGEVNPDYAGWLVPRDQQELAILDAAGATHIRLPGWVRDEISDRIAEIISRDTSSKSRARLAELARYYLRPLAPKDSAASRASLSNWRHDAQQRLAEQLMEYHASSLEFQLTGLPRKGEHLGLAAMARDPAVAWIQALHPQERDMAIYRALADAANEARTKADARALVGVALIASRLAPATNPEPVNDFDGTPLHGMYGRKFTRSRLALPLVLLCLHRSALVARRPGQQADRRTVLVAGYRLAQSGDGPAAQPSRLSVLDEENTFDPDLLAEAIAYAWQMISTGDAKPVLAAVTRYAALASGMVSERQHQELALLSVAVARRHSDRRALGIDLHHPDFRSDSTDSILFQLRFRRERLLLASHHDPGSDWRPEIRRMEDLLAVRRQLLPAEESSRMEKVLLHLQQGVLLRQARELTAAGQPMDTLLAAPTEGQIMAAIHAVDDMVISMRASFDLADRDADQVTAVNAHRRKTEADGVVHLLSRIPHPEALAGARRLRRDLNRLDEIYSDQLTITRADVTVLWLLAMADQAIRHNETEQARHYLTSAIAELPDGIPHLAIRAANIAAYIGDNELTRQLITRIPESRTWPSYLRHLITRLRSVRPSLPT</sequence>
<dbReference type="AlphaFoldDB" id="A0A841BIM0"/>
<name>A0A841BIM0_9ACTN</name>
<dbReference type="RefSeq" id="WP_184830617.1">
    <property type="nucleotide sequence ID" value="NZ_JACHMN010000001.1"/>
</dbReference>
<proteinExistence type="predicted"/>
<organism evidence="1 2">
    <name type="scientific">Allocatelliglobosispora scoriae</name>
    <dbReference type="NCBI Taxonomy" id="643052"/>
    <lineage>
        <taxon>Bacteria</taxon>
        <taxon>Bacillati</taxon>
        <taxon>Actinomycetota</taxon>
        <taxon>Actinomycetes</taxon>
        <taxon>Micromonosporales</taxon>
        <taxon>Micromonosporaceae</taxon>
        <taxon>Allocatelliglobosispora</taxon>
    </lineage>
</organism>
<protein>
    <submittedName>
        <fullName evidence="1">Uncharacterized protein</fullName>
    </submittedName>
</protein>
<dbReference type="Proteomes" id="UP000587527">
    <property type="component" value="Unassembled WGS sequence"/>
</dbReference>